<dbReference type="PATRIC" id="fig|272562.8.peg.1391"/>
<evidence type="ECO:0000313" key="1">
    <source>
        <dbReference type="EMBL" id="AAK79161.1"/>
    </source>
</evidence>
<dbReference type="PIR" id="F97046">
    <property type="entry name" value="F97046"/>
</dbReference>
<dbReference type="KEGG" id="cac:CA_C1189"/>
<evidence type="ECO:0000313" key="2">
    <source>
        <dbReference type="Proteomes" id="UP000000814"/>
    </source>
</evidence>
<dbReference type="Proteomes" id="UP000000814">
    <property type="component" value="Chromosome"/>
</dbReference>
<proteinExistence type="predicted"/>
<accession>Q97JT4</accession>
<keyword evidence="2" id="KW-1185">Reference proteome</keyword>
<dbReference type="GeneID" id="44997699"/>
<organism evidence="1 2">
    <name type="scientific">Clostridium acetobutylicum (strain ATCC 824 / DSM 792 / JCM 1419 / IAM 19013 / LMG 5710 / NBRC 13948 / NRRL B-527 / VKM B-1787 / 2291 / W)</name>
    <dbReference type="NCBI Taxonomy" id="272562"/>
    <lineage>
        <taxon>Bacteria</taxon>
        <taxon>Bacillati</taxon>
        <taxon>Bacillota</taxon>
        <taxon>Clostridia</taxon>
        <taxon>Eubacteriales</taxon>
        <taxon>Clostridiaceae</taxon>
        <taxon>Clostridium</taxon>
    </lineage>
</organism>
<reference evidence="1 2" key="1">
    <citation type="journal article" date="2001" name="J. Bacteriol.">
        <title>Genome sequence and comparative analysis of the solvent-producing bacterium Clostridium acetobutylicum.</title>
        <authorList>
            <person name="Nolling J."/>
            <person name="Breton G."/>
            <person name="Omelchenko M.V."/>
            <person name="Makarova K.S."/>
            <person name="Zeng Q."/>
            <person name="Gibson R."/>
            <person name="Lee H.M."/>
            <person name="Dubois J."/>
            <person name="Qiu D."/>
            <person name="Hitti J."/>
            <person name="Wolf Y.I."/>
            <person name="Tatusov R.L."/>
            <person name="Sabathe F."/>
            <person name="Doucette-Stamm L."/>
            <person name="Soucaille P."/>
            <person name="Daly M.J."/>
            <person name="Bennett G.N."/>
            <person name="Koonin E.V."/>
            <person name="Smith D.R."/>
        </authorList>
    </citation>
    <scope>NUCLEOTIDE SEQUENCE [LARGE SCALE GENOMIC DNA]</scope>
    <source>
        <strain evidence="2">ATCC 824 / DSM 792 / JCM 1419 / LMG 5710 / VKM B-1787</strain>
    </source>
</reference>
<dbReference type="HOGENOM" id="CLU_1341315_0_0_9"/>
<dbReference type="STRING" id="272562.CA_C1189"/>
<dbReference type="OrthoDB" id="3035112at2"/>
<dbReference type="RefSeq" id="WP_010964502.1">
    <property type="nucleotide sequence ID" value="NC_003030.1"/>
</dbReference>
<dbReference type="EMBL" id="AE001437">
    <property type="protein sequence ID" value="AAK79161.1"/>
    <property type="molecule type" value="Genomic_DNA"/>
</dbReference>
<sequence>MIKEHKCKYCGLKGILPSYQKHDRKGNLKWKEKIVLKDEEKTREFRVDKEGNKIPDVYYAHKECEDRAKYERESWCELYEWIKEKWFDVNLPSNMVVRLQDLRNGTSRLGKIIDSKAGYEYNLILECFRNYEEEVEQAIGGKEFNSKNQKANYIMTIIENKIDSFQGKENQQKISEINTNSFEFIKAENIEKQEDNKGDFDFLK</sequence>
<dbReference type="AlphaFoldDB" id="Q97JT4"/>
<name>Q97JT4_CLOAB</name>
<gene>
    <name evidence="1" type="ordered locus">CA_C1189</name>
</gene>
<protein>
    <submittedName>
        <fullName evidence="1">Uncharacterized protein</fullName>
    </submittedName>
</protein>